<dbReference type="AlphaFoldDB" id="A0A4Y2ASF6"/>
<name>A0A4Y2ASF6_ARAVE</name>
<sequence length="147" mass="16444">MQKLGRAGRKNFFPTSPNFIPAKTEGKSYPRRHNYAFLLFCMFTESIPSADISIPEGGRELLSALVMATMHKSIHPTSYSALVGGGRLRMPLPEGEGSNISGVFFFLQPLQVALIFFLEGKTFQVEYESGHRWGSFDFPGLEKSYVE</sequence>
<evidence type="ECO:0000313" key="2">
    <source>
        <dbReference type="Proteomes" id="UP000499080"/>
    </source>
</evidence>
<reference evidence="1 2" key="1">
    <citation type="journal article" date="2019" name="Sci. Rep.">
        <title>Orb-weaving spider Araneus ventricosus genome elucidates the spidroin gene catalogue.</title>
        <authorList>
            <person name="Kono N."/>
            <person name="Nakamura H."/>
            <person name="Ohtoshi R."/>
            <person name="Moran D.A.P."/>
            <person name="Shinohara A."/>
            <person name="Yoshida Y."/>
            <person name="Fujiwara M."/>
            <person name="Mori M."/>
            <person name="Tomita M."/>
            <person name="Arakawa K."/>
        </authorList>
    </citation>
    <scope>NUCLEOTIDE SEQUENCE [LARGE SCALE GENOMIC DNA]</scope>
</reference>
<comment type="caution">
    <text evidence="1">The sequence shown here is derived from an EMBL/GenBank/DDBJ whole genome shotgun (WGS) entry which is preliminary data.</text>
</comment>
<keyword evidence="2" id="KW-1185">Reference proteome</keyword>
<organism evidence="1 2">
    <name type="scientific">Araneus ventricosus</name>
    <name type="common">Orbweaver spider</name>
    <name type="synonym">Epeira ventricosa</name>
    <dbReference type="NCBI Taxonomy" id="182803"/>
    <lineage>
        <taxon>Eukaryota</taxon>
        <taxon>Metazoa</taxon>
        <taxon>Ecdysozoa</taxon>
        <taxon>Arthropoda</taxon>
        <taxon>Chelicerata</taxon>
        <taxon>Arachnida</taxon>
        <taxon>Araneae</taxon>
        <taxon>Araneomorphae</taxon>
        <taxon>Entelegynae</taxon>
        <taxon>Araneoidea</taxon>
        <taxon>Araneidae</taxon>
        <taxon>Araneus</taxon>
    </lineage>
</organism>
<gene>
    <name evidence="1" type="ORF">AVEN_106422_1</name>
</gene>
<protein>
    <submittedName>
        <fullName evidence="1">Uncharacterized protein</fullName>
    </submittedName>
</protein>
<evidence type="ECO:0000313" key="1">
    <source>
        <dbReference type="EMBL" id="GBL82912.1"/>
    </source>
</evidence>
<proteinExistence type="predicted"/>
<dbReference type="EMBL" id="BGPR01000030">
    <property type="protein sequence ID" value="GBL82912.1"/>
    <property type="molecule type" value="Genomic_DNA"/>
</dbReference>
<dbReference type="Proteomes" id="UP000499080">
    <property type="component" value="Unassembled WGS sequence"/>
</dbReference>
<accession>A0A4Y2ASF6</accession>